<name>A0AA96GQK3_9BACT</name>
<dbReference type="KEGG" id="nneo:PQG83_00870"/>
<reference evidence="1 2" key="1">
    <citation type="submission" date="2023-01" db="EMBL/GenBank/DDBJ databases">
        <title>Cultivation and genomic characterization of new, ubiquitous marine nitrite-oxidizing bacteria from the Nitrospirales.</title>
        <authorList>
            <person name="Mueller A.J."/>
            <person name="Daebeler A."/>
            <person name="Herbold C.W."/>
            <person name="Kirkegaard R.H."/>
            <person name="Daims H."/>
        </authorList>
    </citation>
    <scope>NUCLEOTIDE SEQUENCE [LARGE SCALE GENOMIC DNA]</scope>
    <source>
        <strain evidence="1 2">DK</strain>
    </source>
</reference>
<dbReference type="RefSeq" id="WP_312745660.1">
    <property type="nucleotide sequence ID" value="NZ_CP116968.1"/>
</dbReference>
<dbReference type="AlphaFoldDB" id="A0AA96GQK3"/>
<sequence length="42" mass="4583">MRFLFIIFIGILLSALVATAVGSLSGELINRLFSTVNETLIQ</sequence>
<evidence type="ECO:0000313" key="1">
    <source>
        <dbReference type="EMBL" id="WNM62329.1"/>
    </source>
</evidence>
<organism evidence="1 2">
    <name type="scientific">Candidatus Nitrospira neomarina</name>
    <dbReference type="NCBI Taxonomy" id="3020899"/>
    <lineage>
        <taxon>Bacteria</taxon>
        <taxon>Pseudomonadati</taxon>
        <taxon>Nitrospirota</taxon>
        <taxon>Nitrospiria</taxon>
        <taxon>Nitrospirales</taxon>
        <taxon>Nitrospiraceae</taxon>
        <taxon>Nitrospira</taxon>
    </lineage>
</organism>
<evidence type="ECO:0000313" key="2">
    <source>
        <dbReference type="Proteomes" id="UP001302494"/>
    </source>
</evidence>
<protein>
    <submittedName>
        <fullName evidence="1">Uncharacterized protein</fullName>
    </submittedName>
</protein>
<proteinExistence type="predicted"/>
<accession>A0AA96GQK3</accession>
<dbReference type="EMBL" id="CP116968">
    <property type="protein sequence ID" value="WNM62329.1"/>
    <property type="molecule type" value="Genomic_DNA"/>
</dbReference>
<keyword evidence="2" id="KW-1185">Reference proteome</keyword>
<dbReference type="Proteomes" id="UP001302494">
    <property type="component" value="Chromosome"/>
</dbReference>
<gene>
    <name evidence="1" type="ORF">PQG83_00870</name>
</gene>